<accession>A0AA39LQ18</accession>
<reference evidence="6" key="1">
    <citation type="submission" date="2023-06" db="EMBL/GenBank/DDBJ databases">
        <title>Genomic analysis of the entomopathogenic nematode Steinernema hermaphroditum.</title>
        <authorList>
            <person name="Schwarz E.M."/>
            <person name="Heppert J.K."/>
            <person name="Baniya A."/>
            <person name="Schwartz H.T."/>
            <person name="Tan C.-H."/>
            <person name="Antoshechkin I."/>
            <person name="Sternberg P.W."/>
            <person name="Goodrich-Blair H."/>
            <person name="Dillman A.R."/>
        </authorList>
    </citation>
    <scope>NUCLEOTIDE SEQUENCE</scope>
    <source>
        <strain evidence="6">PS9179</strain>
        <tissue evidence="6">Whole animal</tissue>
    </source>
</reference>
<dbReference type="GO" id="GO:0016020">
    <property type="term" value="C:membrane"/>
    <property type="evidence" value="ECO:0007669"/>
    <property type="project" value="UniProtKB-SubCell"/>
</dbReference>
<comment type="subcellular location">
    <subcellularLocation>
        <location evidence="1">Membrane</location>
        <topology evidence="1">Multi-pass membrane protein</topology>
    </subcellularLocation>
</comment>
<evidence type="ECO:0000256" key="4">
    <source>
        <dbReference type="ARBA" id="ARBA00023136"/>
    </source>
</evidence>
<feature type="transmembrane region" description="Helical" evidence="5">
    <location>
        <begin position="37"/>
        <end position="59"/>
    </location>
</feature>
<evidence type="ECO:0000256" key="1">
    <source>
        <dbReference type="ARBA" id="ARBA00004141"/>
    </source>
</evidence>
<name>A0AA39LQ18_9BILA</name>
<dbReference type="EMBL" id="JAUCMV010000004">
    <property type="protein sequence ID" value="KAK0405452.1"/>
    <property type="molecule type" value="Genomic_DNA"/>
</dbReference>
<feature type="transmembrane region" description="Helical" evidence="5">
    <location>
        <begin position="312"/>
        <end position="330"/>
    </location>
</feature>
<evidence type="ECO:0000256" key="5">
    <source>
        <dbReference type="SAM" id="Phobius"/>
    </source>
</evidence>
<feature type="transmembrane region" description="Helical" evidence="5">
    <location>
        <begin position="210"/>
        <end position="234"/>
    </location>
</feature>
<protein>
    <recommendedName>
        <fullName evidence="8">G-protein coupled receptors family 1 profile domain-containing protein</fullName>
    </recommendedName>
</protein>
<proteinExistence type="predicted"/>
<organism evidence="6 7">
    <name type="scientific">Steinernema hermaphroditum</name>
    <dbReference type="NCBI Taxonomy" id="289476"/>
    <lineage>
        <taxon>Eukaryota</taxon>
        <taxon>Metazoa</taxon>
        <taxon>Ecdysozoa</taxon>
        <taxon>Nematoda</taxon>
        <taxon>Chromadorea</taxon>
        <taxon>Rhabditida</taxon>
        <taxon>Tylenchina</taxon>
        <taxon>Panagrolaimomorpha</taxon>
        <taxon>Strongyloidoidea</taxon>
        <taxon>Steinernematidae</taxon>
        <taxon>Steinernema</taxon>
    </lineage>
</organism>
<feature type="transmembrane region" description="Helical" evidence="5">
    <location>
        <begin position="270"/>
        <end position="292"/>
    </location>
</feature>
<keyword evidence="7" id="KW-1185">Reference proteome</keyword>
<dbReference type="InterPro" id="IPR019408">
    <property type="entry name" value="7TM_GPCR_serpentine_rcpt_Srab"/>
</dbReference>
<feature type="transmembrane region" description="Helical" evidence="5">
    <location>
        <begin position="80"/>
        <end position="103"/>
    </location>
</feature>
<dbReference type="AlphaFoldDB" id="A0AA39LQ18"/>
<comment type="caution">
    <text evidence="6">The sequence shown here is derived from an EMBL/GenBank/DDBJ whole genome shotgun (WGS) entry which is preliminary data.</text>
</comment>
<keyword evidence="2 5" id="KW-0812">Transmembrane</keyword>
<dbReference type="Pfam" id="PF10292">
    <property type="entry name" value="7TM_GPCR_Srab"/>
    <property type="match status" value="1"/>
</dbReference>
<evidence type="ECO:0000313" key="6">
    <source>
        <dbReference type="EMBL" id="KAK0405452.1"/>
    </source>
</evidence>
<evidence type="ECO:0000256" key="2">
    <source>
        <dbReference type="ARBA" id="ARBA00022692"/>
    </source>
</evidence>
<feature type="transmembrane region" description="Helical" evidence="5">
    <location>
        <begin position="123"/>
        <end position="143"/>
    </location>
</feature>
<keyword evidence="4 5" id="KW-0472">Membrane</keyword>
<dbReference type="PANTHER" id="PTHR46561">
    <property type="entry name" value="SERPENTINE RECEPTOR, CLASS AB (CLASS A-LIKE)-RELATED"/>
    <property type="match status" value="1"/>
</dbReference>
<feature type="transmembrane region" description="Helical" evidence="5">
    <location>
        <begin position="163"/>
        <end position="190"/>
    </location>
</feature>
<dbReference type="InterPro" id="IPR053286">
    <property type="entry name" value="Nematode_rcpt-like_srab"/>
</dbReference>
<evidence type="ECO:0008006" key="8">
    <source>
        <dbReference type="Google" id="ProtNLM"/>
    </source>
</evidence>
<gene>
    <name evidence="6" type="ORF">QR680_018006</name>
</gene>
<keyword evidence="3 5" id="KW-1133">Transmembrane helix</keyword>
<evidence type="ECO:0000256" key="3">
    <source>
        <dbReference type="ARBA" id="ARBA00022989"/>
    </source>
</evidence>
<dbReference type="PANTHER" id="PTHR46561:SF11">
    <property type="entry name" value="SERPENTINE RECEPTOR CLASS ALPHA_BETA-14"/>
    <property type="match status" value="1"/>
</dbReference>
<evidence type="ECO:0000313" key="7">
    <source>
        <dbReference type="Proteomes" id="UP001175271"/>
    </source>
</evidence>
<sequence length="366" mass="42917">MDEERRINNTTEYDLLAHEMSDIDYCDFGLTLASSHLYKLVLTTKICISLAGILVLAMVCGRVKHTRSFMALHSNVRRTLACHVFYIIVTNTFILIGNSIDLIRLSIYHPNACDYLLPYSLTFFVRETYMFGIFGVAMTFAMLSLERCVATYQQKYEYNRSRLLFLCLVAVKALCAVAIAFFFMGYNVIFSSRVVTFTAVTKENANRLTAFIYSILGCELICVLSYHIIFLLNMRDRNQISVKRRRLEQITKKSLSEKYQIDETRRVLRMMLPVSWCHLFLYTMTYGGYWFYTKVASVPETLEDNVNFVSMVEIFGVIIFYPFVFSFFIWRHFVKPRTHRLTQITIEDTQDYFKQMNELFRSSPMK</sequence>
<dbReference type="Proteomes" id="UP001175271">
    <property type="component" value="Unassembled WGS sequence"/>
</dbReference>